<evidence type="ECO:0000256" key="2">
    <source>
        <dbReference type="ARBA" id="ARBA00022448"/>
    </source>
</evidence>
<proteinExistence type="predicted"/>
<accession>A0ABN2BX43</accession>
<dbReference type="Proteomes" id="UP001500842">
    <property type="component" value="Unassembled WGS sequence"/>
</dbReference>
<dbReference type="EMBL" id="BAAAOR010000052">
    <property type="protein sequence ID" value="GAA1548952.1"/>
    <property type="molecule type" value="Genomic_DNA"/>
</dbReference>
<evidence type="ECO:0000256" key="9">
    <source>
        <dbReference type="ARBA" id="ARBA00023136"/>
    </source>
</evidence>
<dbReference type="SMART" id="SM00382">
    <property type="entry name" value="AAA"/>
    <property type="match status" value="2"/>
</dbReference>
<dbReference type="PROSITE" id="PS50893">
    <property type="entry name" value="ABC_TRANSPORTER_2"/>
    <property type="match status" value="2"/>
</dbReference>
<evidence type="ECO:0000256" key="1">
    <source>
        <dbReference type="ARBA" id="ARBA00004651"/>
    </source>
</evidence>
<feature type="transmembrane region" description="Helical" evidence="10">
    <location>
        <begin position="772"/>
        <end position="791"/>
    </location>
</feature>
<keyword evidence="5" id="KW-0677">Repeat</keyword>
<dbReference type="InterPro" id="IPR050107">
    <property type="entry name" value="ABC_carbohydrate_import_ATPase"/>
</dbReference>
<evidence type="ECO:0000256" key="8">
    <source>
        <dbReference type="ARBA" id="ARBA00022989"/>
    </source>
</evidence>
<dbReference type="PANTHER" id="PTHR43790:SF9">
    <property type="entry name" value="GALACTOFURANOSE TRANSPORTER ATP-BINDING PROTEIN YTFR"/>
    <property type="match status" value="1"/>
</dbReference>
<comment type="subcellular location">
    <subcellularLocation>
        <location evidence="1">Cell membrane</location>
        <topology evidence="1">Multi-pass membrane protein</topology>
    </subcellularLocation>
</comment>
<dbReference type="SUPFAM" id="SSF52540">
    <property type="entry name" value="P-loop containing nucleoside triphosphate hydrolases"/>
    <property type="match status" value="2"/>
</dbReference>
<organism evidence="12 13">
    <name type="scientific">Nocardioides humi</name>
    <dbReference type="NCBI Taxonomy" id="449461"/>
    <lineage>
        <taxon>Bacteria</taxon>
        <taxon>Bacillati</taxon>
        <taxon>Actinomycetota</taxon>
        <taxon>Actinomycetes</taxon>
        <taxon>Propionibacteriales</taxon>
        <taxon>Nocardioidaceae</taxon>
        <taxon>Nocardioides</taxon>
    </lineage>
</organism>
<dbReference type="PANTHER" id="PTHR43790">
    <property type="entry name" value="CARBOHYDRATE TRANSPORT ATP-BINDING PROTEIN MG119-RELATED"/>
    <property type="match status" value="1"/>
</dbReference>
<sequence>MTHEDTHNDHDRNTVALRLDGVTKVFPGVRALDDVELEVVHGEVHGIVGENGAGKSTLMAVASGALVPDAGSVLVDGHPLEPGSTREAHDLGIAIVRQEPALVPDLSVAENMYLSMPHRLRPQVATLTEWCRDLLEAWNVQHGIDPDARAETLRPDDRFVVDIVRAVAQRPAVLVLDEPTEHLGAPEVERLFAAIRRQVDDGGAVVYISHRVVEVKQIADRVSVLRDGRLVGTHDATALEEGQIVDLIVGRRLGAVFPAKRVASEVGHGSVLGVEKLGLEVLPGEIVGFAGIEGNGQREALRAIAGLEQGDSPIAVDGRPAERRDRRIVFLTGDRHREGTFPGLSVRDTVALRNLPQLSRAGFVSEAREREFAERAVGDFDVRTPDVDTLVESLSGGNQQKVLIAGALRRRPRVLAVHEPTQGVDVGAKVGIYELLRAEATEQDMAVVVASSDVRELVGLCDRVLVFSRGQVTTELKGDDLTEVAVTAAMLTATTERPARSGGSSRLLGWLAGDSAPLVTVGVAIVALGMLAARSSDFYLSSINLSLTLALAAVLGFAALGQTVALVAGVVDLSVGPLMGFLIVVQSFFLVYGASGGSQLVGWLLLLAVPSAVGWVNWALVDLVRLNAIVATLVTFIALQALSLLLRPQPGGVFMPALLEGLGAQIGPVPIAFIVMVATAGALQLLLRRSRLGICLRAVGSDAGAAQVNGVRVRRVRMAAFVGCSWLGAVAGLLMMAQVGTGNPTSGEEYTLISIAAAVIGGASLSGGRGSFVAAAAAAVLVTQVVAAVPFLDLGPAWASLLPGVMTLAAVALYAKSRHVVAHAE</sequence>
<feature type="transmembrane region" description="Helical" evidence="10">
    <location>
        <begin position="718"/>
        <end position="737"/>
    </location>
</feature>
<dbReference type="Gene3D" id="3.40.50.300">
    <property type="entry name" value="P-loop containing nucleotide triphosphate hydrolases"/>
    <property type="match status" value="2"/>
</dbReference>
<comment type="caution">
    <text evidence="12">The sequence shown here is derived from an EMBL/GenBank/DDBJ whole genome shotgun (WGS) entry which is preliminary data.</text>
</comment>
<evidence type="ECO:0000313" key="12">
    <source>
        <dbReference type="EMBL" id="GAA1548952.1"/>
    </source>
</evidence>
<dbReference type="InterPro" id="IPR001851">
    <property type="entry name" value="ABC_transp_permease"/>
</dbReference>
<dbReference type="CDD" id="cd03215">
    <property type="entry name" value="ABC_Carb_Monos_II"/>
    <property type="match status" value="1"/>
</dbReference>
<dbReference type="InterPro" id="IPR003439">
    <property type="entry name" value="ABC_transporter-like_ATP-bd"/>
</dbReference>
<keyword evidence="2" id="KW-0813">Transport</keyword>
<gene>
    <name evidence="12" type="ORF">GCM10009788_58530</name>
</gene>
<keyword evidence="7" id="KW-0067">ATP-binding</keyword>
<evidence type="ECO:0000256" key="3">
    <source>
        <dbReference type="ARBA" id="ARBA00022475"/>
    </source>
</evidence>
<evidence type="ECO:0000256" key="10">
    <source>
        <dbReference type="SAM" id="Phobius"/>
    </source>
</evidence>
<dbReference type="InterPro" id="IPR027417">
    <property type="entry name" value="P-loop_NTPase"/>
</dbReference>
<dbReference type="InterPro" id="IPR017871">
    <property type="entry name" value="ABC_transporter-like_CS"/>
</dbReference>
<reference evidence="12 13" key="1">
    <citation type="journal article" date="2019" name="Int. J. Syst. Evol. Microbiol.">
        <title>The Global Catalogue of Microorganisms (GCM) 10K type strain sequencing project: providing services to taxonomists for standard genome sequencing and annotation.</title>
        <authorList>
            <consortium name="The Broad Institute Genomics Platform"/>
            <consortium name="The Broad Institute Genome Sequencing Center for Infectious Disease"/>
            <person name="Wu L."/>
            <person name="Ma J."/>
        </authorList>
    </citation>
    <scope>NUCLEOTIDE SEQUENCE [LARGE SCALE GENOMIC DNA]</scope>
    <source>
        <strain evidence="12 13">JCM 14942</strain>
    </source>
</reference>
<evidence type="ECO:0000256" key="7">
    <source>
        <dbReference type="ARBA" id="ARBA00022840"/>
    </source>
</evidence>
<feature type="transmembrane region" description="Helical" evidence="10">
    <location>
        <begin position="628"/>
        <end position="646"/>
    </location>
</feature>
<dbReference type="InterPro" id="IPR003593">
    <property type="entry name" value="AAA+_ATPase"/>
</dbReference>
<dbReference type="PROSITE" id="PS00211">
    <property type="entry name" value="ABC_TRANSPORTER_1"/>
    <property type="match status" value="1"/>
</dbReference>
<dbReference type="CDD" id="cd03216">
    <property type="entry name" value="ABC_Carb_Monos_I"/>
    <property type="match status" value="1"/>
</dbReference>
<keyword evidence="13" id="KW-1185">Reference proteome</keyword>
<dbReference type="RefSeq" id="WP_141004813.1">
    <property type="nucleotide sequence ID" value="NZ_BAAAOR010000052.1"/>
</dbReference>
<keyword evidence="9 10" id="KW-0472">Membrane</keyword>
<keyword evidence="6" id="KW-0547">Nucleotide-binding</keyword>
<feature type="transmembrane region" description="Helical" evidence="10">
    <location>
        <begin position="749"/>
        <end position="765"/>
    </location>
</feature>
<dbReference type="Pfam" id="PF00005">
    <property type="entry name" value="ABC_tran"/>
    <property type="match status" value="2"/>
</dbReference>
<name>A0ABN2BX43_9ACTN</name>
<feature type="domain" description="ABC transporter" evidence="11">
    <location>
        <begin position="17"/>
        <end position="252"/>
    </location>
</feature>
<keyword evidence="8 10" id="KW-1133">Transmembrane helix</keyword>
<feature type="domain" description="ABC transporter" evidence="11">
    <location>
        <begin position="251"/>
        <end position="494"/>
    </location>
</feature>
<dbReference type="Pfam" id="PF02653">
    <property type="entry name" value="BPD_transp_2"/>
    <property type="match status" value="1"/>
</dbReference>
<evidence type="ECO:0000256" key="5">
    <source>
        <dbReference type="ARBA" id="ARBA00022737"/>
    </source>
</evidence>
<keyword evidence="3" id="KW-1003">Cell membrane</keyword>
<keyword evidence="4 10" id="KW-0812">Transmembrane</keyword>
<dbReference type="CDD" id="cd06579">
    <property type="entry name" value="TM_PBP1_transp_AraH_like"/>
    <property type="match status" value="1"/>
</dbReference>
<evidence type="ECO:0000259" key="11">
    <source>
        <dbReference type="PROSITE" id="PS50893"/>
    </source>
</evidence>
<evidence type="ECO:0000256" key="4">
    <source>
        <dbReference type="ARBA" id="ARBA00022692"/>
    </source>
</evidence>
<protein>
    <recommendedName>
        <fullName evidence="11">ABC transporter domain-containing protein</fullName>
    </recommendedName>
</protein>
<feature type="transmembrane region" description="Helical" evidence="10">
    <location>
        <begin position="600"/>
        <end position="621"/>
    </location>
</feature>
<feature type="transmembrane region" description="Helical" evidence="10">
    <location>
        <begin position="666"/>
        <end position="687"/>
    </location>
</feature>
<feature type="transmembrane region" description="Helical" evidence="10">
    <location>
        <begin position="573"/>
        <end position="594"/>
    </location>
</feature>
<feature type="transmembrane region" description="Helical" evidence="10">
    <location>
        <begin position="797"/>
        <end position="815"/>
    </location>
</feature>
<evidence type="ECO:0000313" key="13">
    <source>
        <dbReference type="Proteomes" id="UP001500842"/>
    </source>
</evidence>
<feature type="transmembrane region" description="Helical" evidence="10">
    <location>
        <begin position="538"/>
        <end position="561"/>
    </location>
</feature>
<evidence type="ECO:0000256" key="6">
    <source>
        <dbReference type="ARBA" id="ARBA00022741"/>
    </source>
</evidence>